<dbReference type="GO" id="GO:0003700">
    <property type="term" value="F:DNA-binding transcription factor activity"/>
    <property type="evidence" value="ECO:0007669"/>
    <property type="project" value="InterPro"/>
</dbReference>
<dbReference type="InterPro" id="IPR009057">
    <property type="entry name" value="Homeodomain-like_sf"/>
</dbReference>
<dbReference type="InterPro" id="IPR018062">
    <property type="entry name" value="HTH_AraC-typ_CS"/>
</dbReference>
<dbReference type="EMBL" id="FOXM01000001">
    <property type="protein sequence ID" value="SFP29541.1"/>
    <property type="molecule type" value="Genomic_DNA"/>
</dbReference>
<keyword evidence="3" id="KW-0804">Transcription</keyword>
<evidence type="ECO:0000256" key="1">
    <source>
        <dbReference type="ARBA" id="ARBA00023015"/>
    </source>
</evidence>
<dbReference type="SUPFAM" id="SSF46689">
    <property type="entry name" value="Homeodomain-like"/>
    <property type="match status" value="2"/>
</dbReference>
<dbReference type="GO" id="GO:0043565">
    <property type="term" value="F:sequence-specific DNA binding"/>
    <property type="evidence" value="ECO:0007669"/>
    <property type="project" value="InterPro"/>
</dbReference>
<dbReference type="PANTHER" id="PTHR43130">
    <property type="entry name" value="ARAC-FAMILY TRANSCRIPTIONAL REGULATOR"/>
    <property type="match status" value="1"/>
</dbReference>
<dbReference type="RefSeq" id="WP_092427679.1">
    <property type="nucleotide sequence ID" value="NZ_FOXM01000001.1"/>
</dbReference>
<keyword evidence="6" id="KW-1185">Reference proteome</keyword>
<dbReference type="Gene3D" id="3.40.50.880">
    <property type="match status" value="1"/>
</dbReference>
<dbReference type="AlphaFoldDB" id="A0A1I5P7N0"/>
<dbReference type="Pfam" id="PF01965">
    <property type="entry name" value="DJ-1_PfpI"/>
    <property type="match status" value="1"/>
</dbReference>
<dbReference type="GO" id="GO:0009893">
    <property type="term" value="P:positive regulation of metabolic process"/>
    <property type="evidence" value="ECO:0007669"/>
    <property type="project" value="UniProtKB-ARBA"/>
</dbReference>
<accession>A0A1I5P7N0</accession>
<evidence type="ECO:0000256" key="3">
    <source>
        <dbReference type="ARBA" id="ARBA00023163"/>
    </source>
</evidence>
<sequence>MTAMPNRASEPRPLESIAFLLVEHFSLVALAAAVEPLRMANQLSGRGLFRWHTLTLDGRPVRASNGMLVSPDGTARGQAAADALILCGGEGASGHDDPAHARLLREQAARGVHLGALGTGNWTLAHAGLLDGYHCSSWECRPDLHKDFPAISLSPRHFVLDRDRYTAAGGTAGQAMMLQLIGRSHGAELMAAIDETLAFAHLPAEPADRRLAPVRLRGTGHPKLAVVIPLMEHNLEKPIELELLAGYIALSRRQLERLFQKHLNCSPSRYYLKLRLLRARQLLKQTDQPIIAVARSCGFLSAQSFSRCYREHFGIPPSTERPTSPHADHPLLH</sequence>
<dbReference type="OrthoDB" id="9803764at2"/>
<evidence type="ECO:0000256" key="2">
    <source>
        <dbReference type="ARBA" id="ARBA00023125"/>
    </source>
</evidence>
<dbReference type="Pfam" id="PF12833">
    <property type="entry name" value="HTH_18"/>
    <property type="match status" value="1"/>
</dbReference>
<dbReference type="InterPro" id="IPR018060">
    <property type="entry name" value="HTH_AraC"/>
</dbReference>
<organism evidence="5 6">
    <name type="scientific">Geopseudomonas sagittaria</name>
    <dbReference type="NCBI Taxonomy" id="1135990"/>
    <lineage>
        <taxon>Bacteria</taxon>
        <taxon>Pseudomonadati</taxon>
        <taxon>Pseudomonadota</taxon>
        <taxon>Gammaproteobacteria</taxon>
        <taxon>Pseudomonadales</taxon>
        <taxon>Pseudomonadaceae</taxon>
        <taxon>Geopseudomonas</taxon>
    </lineage>
</organism>
<evidence type="ECO:0000259" key="4">
    <source>
        <dbReference type="PROSITE" id="PS01124"/>
    </source>
</evidence>
<dbReference type="Gene3D" id="1.10.10.60">
    <property type="entry name" value="Homeodomain-like"/>
    <property type="match status" value="1"/>
</dbReference>
<evidence type="ECO:0000313" key="6">
    <source>
        <dbReference type="Proteomes" id="UP000243084"/>
    </source>
</evidence>
<dbReference type="SMART" id="SM00342">
    <property type="entry name" value="HTH_ARAC"/>
    <property type="match status" value="1"/>
</dbReference>
<gene>
    <name evidence="5" type="ORF">SAMN05216229_101350</name>
</gene>
<name>A0A1I5P7N0_9GAMM</name>
<dbReference type="Proteomes" id="UP000243084">
    <property type="component" value="Unassembled WGS sequence"/>
</dbReference>
<dbReference type="InterPro" id="IPR052158">
    <property type="entry name" value="INH-QAR"/>
</dbReference>
<keyword evidence="1" id="KW-0805">Transcription regulation</keyword>
<protein>
    <submittedName>
        <fullName evidence="5">Transcriptional regulator GlxA family, contains an amidase domain and an AraC-type DNA-binding HTH domain</fullName>
    </submittedName>
</protein>
<dbReference type="CDD" id="cd03136">
    <property type="entry name" value="GATase1_AraC_ArgR_like"/>
    <property type="match status" value="1"/>
</dbReference>
<keyword evidence="2 5" id="KW-0238">DNA-binding</keyword>
<proteinExistence type="predicted"/>
<feature type="domain" description="HTH araC/xylS-type" evidence="4">
    <location>
        <begin position="225"/>
        <end position="323"/>
    </location>
</feature>
<dbReference type="InterPro" id="IPR029062">
    <property type="entry name" value="Class_I_gatase-like"/>
</dbReference>
<dbReference type="PROSITE" id="PS01124">
    <property type="entry name" value="HTH_ARAC_FAMILY_2"/>
    <property type="match status" value="1"/>
</dbReference>
<dbReference type="SUPFAM" id="SSF52317">
    <property type="entry name" value="Class I glutamine amidotransferase-like"/>
    <property type="match status" value="1"/>
</dbReference>
<dbReference type="PROSITE" id="PS00041">
    <property type="entry name" value="HTH_ARAC_FAMILY_1"/>
    <property type="match status" value="1"/>
</dbReference>
<dbReference type="PANTHER" id="PTHR43130:SF3">
    <property type="entry name" value="HTH-TYPE TRANSCRIPTIONAL REGULATOR RV1931C"/>
    <property type="match status" value="1"/>
</dbReference>
<evidence type="ECO:0000313" key="5">
    <source>
        <dbReference type="EMBL" id="SFP29541.1"/>
    </source>
</evidence>
<reference evidence="6" key="1">
    <citation type="submission" date="2016-10" db="EMBL/GenBank/DDBJ databases">
        <authorList>
            <person name="Varghese N."/>
            <person name="Submissions S."/>
        </authorList>
    </citation>
    <scope>NUCLEOTIDE SEQUENCE [LARGE SCALE GENOMIC DNA]</scope>
    <source>
        <strain evidence="6">JCM 18195</strain>
    </source>
</reference>
<dbReference type="InterPro" id="IPR002818">
    <property type="entry name" value="DJ-1/PfpI"/>
</dbReference>